<organism evidence="3 4">
    <name type="scientific">Aminipila terrae</name>
    <dbReference type="NCBI Taxonomy" id="2697030"/>
    <lineage>
        <taxon>Bacteria</taxon>
        <taxon>Bacillati</taxon>
        <taxon>Bacillota</taxon>
        <taxon>Clostridia</taxon>
        <taxon>Peptostreptococcales</taxon>
        <taxon>Anaerovoracaceae</taxon>
        <taxon>Aminipila</taxon>
    </lineage>
</organism>
<dbReference type="Gene3D" id="3.30.70.1440">
    <property type="entry name" value="Multidrug efflux transporter AcrB pore domain"/>
    <property type="match status" value="1"/>
</dbReference>
<dbReference type="SUPFAM" id="SSF82714">
    <property type="entry name" value="Multidrug efflux transporter AcrB TolC docking domain, DN and DC subdomains"/>
    <property type="match status" value="2"/>
</dbReference>
<keyword evidence="1" id="KW-0812">Transmembrane</keyword>
<name>A0A6P1MGF0_9FIRM</name>
<dbReference type="PROSITE" id="PS50156">
    <property type="entry name" value="SSD"/>
    <property type="match status" value="1"/>
</dbReference>
<feature type="transmembrane region" description="Helical" evidence="1">
    <location>
        <begin position="357"/>
        <end position="377"/>
    </location>
</feature>
<dbReference type="InterPro" id="IPR000731">
    <property type="entry name" value="SSD"/>
</dbReference>
<keyword evidence="1" id="KW-1133">Transmembrane helix</keyword>
<feature type="transmembrane region" description="Helical" evidence="1">
    <location>
        <begin position="536"/>
        <end position="555"/>
    </location>
</feature>
<evidence type="ECO:0000259" key="2">
    <source>
        <dbReference type="PROSITE" id="PS50156"/>
    </source>
</evidence>
<dbReference type="PANTHER" id="PTHR32063">
    <property type="match status" value="1"/>
</dbReference>
<dbReference type="RefSeq" id="WP_162362898.1">
    <property type="nucleotide sequence ID" value="NZ_CP047591.1"/>
</dbReference>
<reference evidence="3 4" key="1">
    <citation type="submission" date="2020-01" db="EMBL/GenBank/DDBJ databases">
        <title>Genomic analysis of Aminipila sp. CBA3637.</title>
        <authorList>
            <person name="Kim Y.B."/>
            <person name="Roh S.W."/>
        </authorList>
    </citation>
    <scope>NUCLEOTIDE SEQUENCE [LARGE SCALE GENOMIC DNA]</scope>
    <source>
        <strain evidence="3 4">CBA3637</strain>
    </source>
</reference>
<dbReference type="Gene3D" id="1.20.1640.10">
    <property type="entry name" value="Multidrug efflux transporter AcrB transmembrane domain"/>
    <property type="match status" value="2"/>
</dbReference>
<feature type="transmembrane region" description="Helical" evidence="1">
    <location>
        <begin position="334"/>
        <end position="350"/>
    </location>
</feature>
<keyword evidence="4" id="KW-1185">Reference proteome</keyword>
<evidence type="ECO:0000313" key="4">
    <source>
        <dbReference type="Proteomes" id="UP000463883"/>
    </source>
</evidence>
<keyword evidence="1" id="KW-0472">Membrane</keyword>
<evidence type="ECO:0000313" key="3">
    <source>
        <dbReference type="EMBL" id="QHI73132.1"/>
    </source>
</evidence>
<protein>
    <submittedName>
        <fullName evidence="3">AcrB/AcrD/AcrF family protein</fullName>
    </submittedName>
</protein>
<feature type="domain" description="SSD" evidence="2">
    <location>
        <begin position="361"/>
        <end position="485"/>
    </location>
</feature>
<proteinExistence type="predicted"/>
<dbReference type="Pfam" id="PF00873">
    <property type="entry name" value="ACR_tran"/>
    <property type="match status" value="1"/>
</dbReference>
<dbReference type="InterPro" id="IPR001036">
    <property type="entry name" value="Acrflvin-R"/>
</dbReference>
<feature type="transmembrane region" description="Helical" evidence="1">
    <location>
        <begin position="460"/>
        <end position="483"/>
    </location>
</feature>
<feature type="transmembrane region" description="Helical" evidence="1">
    <location>
        <begin position="383"/>
        <end position="408"/>
    </location>
</feature>
<sequence>MTLSSISIKRPIATIMLMLMVVVLGVASLMGLPQDLFPKIEYPVALVMTTYGNASPEEVEKMVTEPLEQSLASVEGLDEMMSMSMPGKSIVMVQFQMDTDMNFATLNMREKIAMVESYLPDDAGDPMVMKMDMDAIPITQIYVSGNMPLSQLNSQVEDNVVNYFERVAGVASVNVMGGVDKEVSVKVRQDKLSGYDLTLAQLAQILAAENINMPSGDVSKGDTEIVVRTMGEFKSVDDIRNLPVTLKDRSIVRLSDIASISDTYQEQESVSRIDGKTAVGIFVTKQSDANTVSTSKEVIKEMKELQKKFPNLTFTVGFNQADFIQQSIHSVSESAISGAILAVLVVFMFLKNIRSTMVIALSIPTSLLTTFALMKAMGMTLNMITLCSLTIAVGMLVDDSIVVLENIFRVRQDSSGAEEAAEKGSKEIFLAVVSSTLAKVVVFLPIALSGGITGMMFKDFCFTIIIALMASLIVSLTVVPMLCSKLLTKGLSTDYIRFGKHRYKFRYLHKFTQFIEDLKESYGQFMKKALNMRKRVIAVCIAVFVVSIALVGVVGTELMPESDEGTFTINVDVPYGTSLKDKDKILTKIEDYVMNIPEMEHCTVDIGQTSMMSFGDNCSLSVTLVNKQDRKRSTKDVVRQAKKDLAYFTGAELDIKESSSLSFGMGTQSDLAIDIKGKELDQLDKIGSELCKKIEKVDNVVSAKVDSSEGDPEVKVVLNRSTAAYYGITASQLANGLSGALSGSTATKLKIDGEEIEINLSLPKEYSKSIENMKQITITGSTGLSVPVGQIADLEFDNSPSSVNRMNQQRYITIAVDIQGNDLGKVSKDVLKIVNNYQFPDGYIYEAGVSRSK</sequence>
<dbReference type="Gene3D" id="3.30.70.1430">
    <property type="entry name" value="Multidrug efflux transporter AcrB pore domain"/>
    <property type="match status" value="2"/>
</dbReference>
<dbReference type="EMBL" id="CP047591">
    <property type="protein sequence ID" value="QHI73132.1"/>
    <property type="molecule type" value="Genomic_DNA"/>
</dbReference>
<feature type="transmembrane region" description="Helical" evidence="1">
    <location>
        <begin position="428"/>
        <end position="448"/>
    </location>
</feature>
<feature type="transmembrane region" description="Helical" evidence="1">
    <location>
        <begin position="12"/>
        <end position="32"/>
    </location>
</feature>
<dbReference type="AlphaFoldDB" id="A0A6P1MGF0"/>
<dbReference type="PRINTS" id="PR00702">
    <property type="entry name" value="ACRIFLAVINRP"/>
</dbReference>
<dbReference type="InterPro" id="IPR027463">
    <property type="entry name" value="AcrB_DN_DC_subdom"/>
</dbReference>
<dbReference type="SUPFAM" id="SSF82866">
    <property type="entry name" value="Multidrug efflux transporter AcrB transmembrane domain"/>
    <property type="match status" value="1"/>
</dbReference>
<dbReference type="KEGG" id="amic:Ami3637_12650"/>
<dbReference type="PANTHER" id="PTHR32063:SF0">
    <property type="entry name" value="SWARMING MOTILITY PROTEIN SWRC"/>
    <property type="match status" value="1"/>
</dbReference>
<evidence type="ECO:0000256" key="1">
    <source>
        <dbReference type="SAM" id="Phobius"/>
    </source>
</evidence>
<dbReference type="Gene3D" id="3.30.2090.10">
    <property type="entry name" value="Multidrug efflux transporter AcrB TolC docking domain, DN and DC subdomains"/>
    <property type="match status" value="2"/>
</dbReference>
<gene>
    <name evidence="3" type="ORF">Ami3637_12650</name>
</gene>
<accession>A0A6P1MGF0</accession>
<dbReference type="GO" id="GO:0005886">
    <property type="term" value="C:plasma membrane"/>
    <property type="evidence" value="ECO:0007669"/>
    <property type="project" value="TreeGrafter"/>
</dbReference>
<dbReference type="SUPFAM" id="SSF82693">
    <property type="entry name" value="Multidrug efflux transporter AcrB pore domain, PN1, PN2, PC1 and PC2 subdomains"/>
    <property type="match status" value="3"/>
</dbReference>
<dbReference type="Proteomes" id="UP000463883">
    <property type="component" value="Chromosome"/>
</dbReference>
<dbReference type="Gene3D" id="3.30.70.1320">
    <property type="entry name" value="Multidrug efflux transporter AcrB pore domain like"/>
    <property type="match status" value="1"/>
</dbReference>
<dbReference type="GO" id="GO:0042910">
    <property type="term" value="F:xenobiotic transmembrane transporter activity"/>
    <property type="evidence" value="ECO:0007669"/>
    <property type="project" value="TreeGrafter"/>
</dbReference>